<dbReference type="PANTHER" id="PTHR46825">
    <property type="entry name" value="D-ALANYL-D-ALANINE-CARBOXYPEPTIDASE/ENDOPEPTIDASE AMPH"/>
    <property type="match status" value="1"/>
</dbReference>
<evidence type="ECO:0000313" key="4">
    <source>
        <dbReference type="Proteomes" id="UP000541535"/>
    </source>
</evidence>
<dbReference type="PANTHER" id="PTHR46825:SF9">
    <property type="entry name" value="BETA-LACTAMASE-RELATED DOMAIN-CONTAINING PROTEIN"/>
    <property type="match status" value="1"/>
</dbReference>
<protein>
    <submittedName>
        <fullName evidence="3">CubicO group peptidase (Beta-lactamase class C family)</fullName>
    </submittedName>
</protein>
<dbReference type="SUPFAM" id="SSF56601">
    <property type="entry name" value="beta-lactamase/transpeptidase-like"/>
    <property type="match status" value="1"/>
</dbReference>
<feature type="signal peptide" evidence="1">
    <location>
        <begin position="1"/>
        <end position="22"/>
    </location>
</feature>
<dbReference type="Pfam" id="PF00144">
    <property type="entry name" value="Beta-lactamase"/>
    <property type="match status" value="1"/>
</dbReference>
<dbReference type="Gene3D" id="3.40.710.10">
    <property type="entry name" value="DD-peptidase/beta-lactamase superfamily"/>
    <property type="match status" value="1"/>
</dbReference>
<reference evidence="3 4" key="1">
    <citation type="submission" date="2020-08" db="EMBL/GenBank/DDBJ databases">
        <title>Genomic Encyclopedia of Type Strains, Phase III (KMG-III): the genomes of soil and plant-associated and newly described type strains.</title>
        <authorList>
            <person name="Whitman W."/>
        </authorList>
    </citation>
    <scope>NUCLEOTIDE SEQUENCE [LARGE SCALE GENOMIC DNA]</scope>
    <source>
        <strain evidence="3 4">CECT 8897</strain>
    </source>
</reference>
<dbReference type="EMBL" id="JACHXD010000003">
    <property type="protein sequence ID" value="MBB3118254.1"/>
    <property type="molecule type" value="Genomic_DNA"/>
</dbReference>
<comment type="caution">
    <text evidence="3">The sequence shown here is derived from an EMBL/GenBank/DDBJ whole genome shotgun (WGS) entry which is preliminary data.</text>
</comment>
<sequence>MSQPCGALCAILLAAFCFNAHAAPAAAANPAGIVASATAVARIDSYLTQNFAADQPGITVIAVKNGLPVLHKAYGLANLEQKTPLAPAMSLRVGSVTKQFTAAAIMLLAEQGKLKVGDSITSHLQDYPEQGKTITIEHLLTHTSGIPNYTALPGFGEIVQKTMSVNEMIAFFKDKPLQFAPGERFSYSNSGYFLLGAIIEKVSGQKYADYMRQHIFAPLQLNSTFYDSDECRAQPCVAGYSKRSWGGFEGTQVISMTLPYAAGALRSSVDDLARWNAAIVEGKLLKPETWRRMRTAYTLNNGKAANYGYGWFVGTFKDQPMYEHGGDIPGFSARTQYLPESGIYVAVITNRDGGQPDMKTVTQKISTLLLD</sequence>
<dbReference type="InterPro" id="IPR001466">
    <property type="entry name" value="Beta-lactam-related"/>
</dbReference>
<gene>
    <name evidence="3" type="ORF">FHS03_001285</name>
</gene>
<evidence type="ECO:0000313" key="3">
    <source>
        <dbReference type="EMBL" id="MBB3118254.1"/>
    </source>
</evidence>
<feature type="chain" id="PRO_5030809738" evidence="1">
    <location>
        <begin position="23"/>
        <end position="371"/>
    </location>
</feature>
<keyword evidence="4" id="KW-1185">Reference proteome</keyword>
<dbReference type="InterPro" id="IPR012338">
    <property type="entry name" value="Beta-lactam/transpept-like"/>
</dbReference>
<evidence type="ECO:0000256" key="1">
    <source>
        <dbReference type="SAM" id="SignalP"/>
    </source>
</evidence>
<proteinExistence type="predicted"/>
<feature type="domain" description="Beta-lactamase-related" evidence="2">
    <location>
        <begin position="53"/>
        <end position="360"/>
    </location>
</feature>
<evidence type="ECO:0000259" key="2">
    <source>
        <dbReference type="Pfam" id="PF00144"/>
    </source>
</evidence>
<dbReference type="InterPro" id="IPR050491">
    <property type="entry name" value="AmpC-like"/>
</dbReference>
<organism evidence="3 4">
    <name type="scientific">Pseudoduganella violacea</name>
    <dbReference type="NCBI Taxonomy" id="1715466"/>
    <lineage>
        <taxon>Bacteria</taxon>
        <taxon>Pseudomonadati</taxon>
        <taxon>Pseudomonadota</taxon>
        <taxon>Betaproteobacteria</taxon>
        <taxon>Burkholderiales</taxon>
        <taxon>Oxalobacteraceae</taxon>
        <taxon>Telluria group</taxon>
        <taxon>Pseudoduganella</taxon>
    </lineage>
</organism>
<keyword evidence="1" id="KW-0732">Signal</keyword>
<dbReference type="RefSeq" id="WP_183440195.1">
    <property type="nucleotide sequence ID" value="NZ_JACHXD010000003.1"/>
</dbReference>
<accession>A0A7W5B831</accession>
<dbReference type="Proteomes" id="UP000541535">
    <property type="component" value="Unassembled WGS sequence"/>
</dbReference>
<name>A0A7W5B831_9BURK</name>
<dbReference type="AlphaFoldDB" id="A0A7W5B831"/>